<proteinExistence type="predicted"/>
<dbReference type="Proteomes" id="UP001335737">
    <property type="component" value="Unassembled WGS sequence"/>
</dbReference>
<evidence type="ECO:0000256" key="2">
    <source>
        <dbReference type="SAM" id="MobiDB-lite"/>
    </source>
</evidence>
<comment type="caution">
    <text evidence="3">The sequence shown here is derived from an EMBL/GenBank/DDBJ whole genome shotgun (WGS) entry which is preliminary data.</text>
</comment>
<feature type="compositionally biased region" description="Polar residues" evidence="2">
    <location>
        <begin position="135"/>
        <end position="174"/>
    </location>
</feature>
<feature type="coiled-coil region" evidence="1">
    <location>
        <begin position="10"/>
        <end position="84"/>
    </location>
</feature>
<accession>A0ABU6KFZ5</accession>
<feature type="region of interest" description="Disordered" evidence="2">
    <location>
        <begin position="135"/>
        <end position="184"/>
    </location>
</feature>
<name>A0ABU6KFZ5_9BACI</name>
<dbReference type="RefSeq" id="WP_327607805.1">
    <property type="nucleotide sequence ID" value="NZ_JARZFX010000005.1"/>
</dbReference>
<dbReference type="EMBL" id="JARZFX010000005">
    <property type="protein sequence ID" value="MEC5424237.1"/>
    <property type="molecule type" value="Genomic_DNA"/>
</dbReference>
<gene>
    <name evidence="3" type="ORF">QGM71_12120</name>
</gene>
<keyword evidence="4" id="KW-1185">Reference proteome</keyword>
<protein>
    <submittedName>
        <fullName evidence="3">Uncharacterized protein</fullName>
    </submittedName>
</protein>
<evidence type="ECO:0000313" key="3">
    <source>
        <dbReference type="EMBL" id="MEC5424237.1"/>
    </source>
</evidence>
<reference evidence="3 4" key="1">
    <citation type="journal article" date="2024" name="Int. J. Syst. Evol. Microbiol.">
        <title>Virgibacillus tibetensis sp. nov., isolated from salt lake on the Tibetan Plateau of China.</title>
        <authorList>
            <person name="Phurbu D."/>
            <person name="Liu Z.-X."/>
            <person name="Wang R."/>
            <person name="Zheng Y.-Y."/>
            <person name="Liu H.-C."/>
            <person name="Zhou Y.-G."/>
            <person name="Yu Y.-J."/>
            <person name="Li A.-H."/>
        </authorList>
    </citation>
    <scope>NUCLEOTIDE SEQUENCE [LARGE SCALE GENOMIC DNA]</scope>
    <source>
        <strain evidence="3 4">C22-A2</strain>
    </source>
</reference>
<evidence type="ECO:0000256" key="1">
    <source>
        <dbReference type="SAM" id="Coils"/>
    </source>
</evidence>
<evidence type="ECO:0000313" key="4">
    <source>
        <dbReference type="Proteomes" id="UP001335737"/>
    </source>
</evidence>
<organism evidence="3 4">
    <name type="scientific">Virgibacillus tibetensis</name>
    <dbReference type="NCBI Taxonomy" id="3042313"/>
    <lineage>
        <taxon>Bacteria</taxon>
        <taxon>Bacillati</taxon>
        <taxon>Bacillota</taxon>
        <taxon>Bacilli</taxon>
        <taxon>Bacillales</taxon>
        <taxon>Bacillaceae</taxon>
        <taxon>Virgibacillus</taxon>
    </lineage>
</organism>
<sequence length="184" mass="21883">MEEEFYQEELSEYEKQVEEIHTILDTLNQLKQDVDYIKDEVEEMRVKELLEKMNLMMDKTDEHLIKVENEINSQKEDYLQLKDLMNQDVLKKKAPRPSEYRRLQNMLQSYNNMGLSPNQPNSSMAANRMYRQPTSLNHSRRNGTFSNGQPPVPRSNVTKTFRNPQQELNKNIITRSSSSRKRKK</sequence>
<keyword evidence="1" id="KW-0175">Coiled coil</keyword>